<protein>
    <submittedName>
        <fullName evidence="1">Uncharacterized protein</fullName>
    </submittedName>
</protein>
<evidence type="ECO:0000313" key="2">
    <source>
        <dbReference type="Proteomes" id="UP000481252"/>
    </source>
</evidence>
<name>A0A7C9VF00_9HYPH</name>
<keyword evidence="2" id="KW-1185">Reference proteome</keyword>
<dbReference type="AlphaFoldDB" id="A0A7C9VF00"/>
<proteinExistence type="predicted"/>
<gene>
    <name evidence="1" type="ORF">G6N74_25580</name>
</gene>
<comment type="caution">
    <text evidence="1">The sequence shown here is derived from an EMBL/GenBank/DDBJ whole genome shotgun (WGS) entry which is preliminary data.</text>
</comment>
<accession>A0A7C9VF00</accession>
<organism evidence="1 2">
    <name type="scientific">Mesorhizobium zhangyense</name>
    <dbReference type="NCBI Taxonomy" id="1776730"/>
    <lineage>
        <taxon>Bacteria</taxon>
        <taxon>Pseudomonadati</taxon>
        <taxon>Pseudomonadota</taxon>
        <taxon>Alphaproteobacteria</taxon>
        <taxon>Hyphomicrobiales</taxon>
        <taxon>Phyllobacteriaceae</taxon>
        <taxon>Mesorhizobium</taxon>
    </lineage>
</organism>
<dbReference type="PROSITE" id="PS51257">
    <property type="entry name" value="PROKAR_LIPOPROTEIN"/>
    <property type="match status" value="1"/>
</dbReference>
<dbReference type="Proteomes" id="UP000481252">
    <property type="component" value="Unassembled WGS sequence"/>
</dbReference>
<dbReference type="RefSeq" id="WP_165120732.1">
    <property type="nucleotide sequence ID" value="NZ_JAAKZG010000015.1"/>
</dbReference>
<dbReference type="EMBL" id="JAAKZG010000015">
    <property type="protein sequence ID" value="NGN44447.1"/>
    <property type="molecule type" value="Genomic_DNA"/>
</dbReference>
<evidence type="ECO:0000313" key="1">
    <source>
        <dbReference type="EMBL" id="NGN44447.1"/>
    </source>
</evidence>
<reference evidence="1 2" key="1">
    <citation type="submission" date="2020-02" db="EMBL/GenBank/DDBJ databases">
        <title>Genome sequence of the type strain CGMCC 1.15528 of Mesorhizobium zhangyense.</title>
        <authorList>
            <person name="Gao J."/>
            <person name="Sun J."/>
        </authorList>
    </citation>
    <scope>NUCLEOTIDE SEQUENCE [LARGE SCALE GENOMIC DNA]</scope>
    <source>
        <strain evidence="1 2">CGMCC 1.15528</strain>
    </source>
</reference>
<sequence>MFIAIRRNARAVEKIVRWKLAIAVLILLALCGCGAAKAVRDTAGKFDEYGCLSREFKGQPSCQQQEP</sequence>